<feature type="region of interest" description="Disordered" evidence="9">
    <location>
        <begin position="70"/>
        <end position="91"/>
    </location>
</feature>
<feature type="domain" description="PapC-like C-terminal" evidence="10">
    <location>
        <begin position="837"/>
        <end position="900"/>
    </location>
</feature>
<dbReference type="PANTHER" id="PTHR30451">
    <property type="entry name" value="OUTER MEMBRANE USHER PROTEIN"/>
    <property type="match status" value="1"/>
</dbReference>
<comment type="subcellular location">
    <subcellularLocation>
        <location evidence="1">Cell outer membrane</location>
        <topology evidence="1">Multi-pass membrane protein</topology>
    </subcellularLocation>
</comment>
<dbReference type="InterPro" id="IPR037224">
    <property type="entry name" value="PapC_N_sf"/>
</dbReference>
<dbReference type="GO" id="GO:0009279">
    <property type="term" value="C:cell outer membrane"/>
    <property type="evidence" value="ECO:0007669"/>
    <property type="project" value="UniProtKB-SubCell"/>
</dbReference>
<dbReference type="GO" id="GO:0009297">
    <property type="term" value="P:pilus assembly"/>
    <property type="evidence" value="ECO:0007669"/>
    <property type="project" value="InterPro"/>
</dbReference>
<dbReference type="SUPFAM" id="SSF141729">
    <property type="entry name" value="FimD N-terminal domain-like"/>
    <property type="match status" value="1"/>
</dbReference>
<keyword evidence="5" id="KW-0812">Transmembrane</keyword>
<evidence type="ECO:0000256" key="7">
    <source>
        <dbReference type="ARBA" id="ARBA00023136"/>
    </source>
</evidence>
<keyword evidence="8" id="KW-0998">Cell outer membrane</keyword>
<dbReference type="Gene3D" id="2.60.40.3110">
    <property type="match status" value="1"/>
</dbReference>
<evidence type="ECO:0000259" key="11">
    <source>
        <dbReference type="Pfam" id="PF13954"/>
    </source>
</evidence>
<dbReference type="Pfam" id="PF13954">
    <property type="entry name" value="PapC_N"/>
    <property type="match status" value="1"/>
</dbReference>
<feature type="domain" description="PapC N-terminal" evidence="11">
    <location>
        <begin position="101"/>
        <end position="254"/>
    </location>
</feature>
<accession>A0A3S4PK97</accession>
<feature type="region of interest" description="Disordered" evidence="9">
    <location>
        <begin position="689"/>
        <end position="709"/>
    </location>
</feature>
<dbReference type="InterPro" id="IPR025885">
    <property type="entry name" value="PapC_N"/>
</dbReference>
<dbReference type="Gene3D" id="3.10.20.410">
    <property type="match status" value="1"/>
</dbReference>
<dbReference type="Gene3D" id="2.60.40.2610">
    <property type="entry name" value="Outer membrane usher protein FimD, plug domain"/>
    <property type="match status" value="1"/>
</dbReference>
<evidence type="ECO:0000256" key="9">
    <source>
        <dbReference type="SAM" id="MobiDB-lite"/>
    </source>
</evidence>
<feature type="region of interest" description="Disordered" evidence="9">
    <location>
        <begin position="663"/>
        <end position="682"/>
    </location>
</feature>
<evidence type="ECO:0000256" key="8">
    <source>
        <dbReference type="ARBA" id="ARBA00023237"/>
    </source>
</evidence>
<evidence type="ECO:0000313" key="12">
    <source>
        <dbReference type="EMBL" id="VEE50224.1"/>
    </source>
</evidence>
<evidence type="ECO:0000259" key="10">
    <source>
        <dbReference type="Pfam" id="PF13953"/>
    </source>
</evidence>
<keyword evidence="7" id="KW-0472">Membrane</keyword>
<evidence type="ECO:0000256" key="2">
    <source>
        <dbReference type="ARBA" id="ARBA00008064"/>
    </source>
</evidence>
<dbReference type="Pfam" id="PF13953">
    <property type="entry name" value="PapC_C"/>
    <property type="match status" value="1"/>
</dbReference>
<dbReference type="AlphaFoldDB" id="A0A3S4PK97"/>
<dbReference type="Proteomes" id="UP000278078">
    <property type="component" value="Chromosome"/>
</dbReference>
<sequence>MPKVSLHRCLSAPAYGGQVALLRMAMQGGIAVRSLRFACLLALFPSLSSCQSWSSVGAAGVAGAKAKEARTGAPAKQPQAPAAAVASPAGGLDAPSRRIVFDAQMLALGPGGRSIDTSRFERGDVIEPGRYRLDLLLNSRWRGVEEVELRRQPGRESAVFCYDRGLLERAGIDLEKSARGQDRSSARDPLPEGLHCDPLERYVPGARVKLDIAEQSVYVSVPSYYLSLDSSKTYVDPASWDSGISAALLNYNSNLHVRENHGRSATSGYAGMNAGFNFGRARLRHNGTATWSRRMGSHYQRSATYVQTDLPAWRAQLLLGENSTSSEFFDAVSFRGVQLSSDDRMLPDSLRYYAPVVRGTASTNARVSVYQRGYLIYETTVAPGAFALDELQTASYGGDLEVRVTEASGEVRSFIVPFATTVQLLRPGTTRYSLTAGRLNDPSLERRPNMLQGVYQRGLGNDVTAYAGGAFTGSYMSGLMGAALNTPVGGFSGDVTLARTEVPGGDRLSGSSYRLAYSKNLPNTGTNFSLLAYRYSTGGYLGLRDAAFMQDRVERGEPLESFSRLRNRLDANISQQLGNGGNLYLNGSSQRYWSGGGRAVNFSVGYSNQWRDVSYSISAQRLRSQYEGFSSGDRRGETSTLFSLNLSIPLGGAGRGSPTLSSYLTRDSNSGTQLTSGVSGMLGKRGEASYSLSASHDRDSRQTSKSASLDYRLPQVELGSSLSQGPGYRQLSVKAAGGLVAHSGGITAAQTLGETIGLVHAPNARGAAAGYSGSRIDRHGYAVIPNLLPYQLNSVDLDPNGMADEIELRSSSRNVAPTAGAVVRLDYPTRVARPLLVDSRMPSGEPLPFAAEVLDAHSGQSVGAVGQGSRLVLRVEQDRGSVRVRWGNEPQQQCLVDYALGPRETTPPVLQLACRPASAADRERTL</sequence>
<dbReference type="PANTHER" id="PTHR30451:SF20">
    <property type="entry name" value="FIMBRIAE USHER"/>
    <property type="match status" value="1"/>
</dbReference>
<evidence type="ECO:0000256" key="1">
    <source>
        <dbReference type="ARBA" id="ARBA00004571"/>
    </source>
</evidence>
<dbReference type="InterPro" id="IPR043142">
    <property type="entry name" value="PapC-like_C_sf"/>
</dbReference>
<feature type="compositionally biased region" description="Polar residues" evidence="9">
    <location>
        <begin position="663"/>
        <end position="678"/>
    </location>
</feature>
<dbReference type="Pfam" id="PF00577">
    <property type="entry name" value="Usher"/>
    <property type="match status" value="1"/>
</dbReference>
<proteinExistence type="inferred from homology"/>
<keyword evidence="3" id="KW-0813">Transport</keyword>
<evidence type="ECO:0000256" key="4">
    <source>
        <dbReference type="ARBA" id="ARBA00022452"/>
    </source>
</evidence>
<dbReference type="EMBL" id="LR134300">
    <property type="protein sequence ID" value="VEE50224.1"/>
    <property type="molecule type" value="Genomic_DNA"/>
</dbReference>
<dbReference type="InterPro" id="IPR025949">
    <property type="entry name" value="PapC-like_C"/>
</dbReference>
<evidence type="ECO:0000256" key="5">
    <source>
        <dbReference type="ARBA" id="ARBA00022692"/>
    </source>
</evidence>
<reference evidence="12 13" key="1">
    <citation type="submission" date="2018-12" db="EMBL/GenBank/DDBJ databases">
        <authorList>
            <consortium name="Pathogen Informatics"/>
        </authorList>
    </citation>
    <scope>NUCLEOTIDE SEQUENCE [LARGE SCALE GENOMIC DNA]</scope>
    <source>
        <strain evidence="12 13">NCTC10783</strain>
    </source>
</reference>
<dbReference type="GO" id="GO:0015473">
    <property type="term" value="F:fimbrial usher porin activity"/>
    <property type="evidence" value="ECO:0007669"/>
    <property type="project" value="InterPro"/>
</dbReference>
<gene>
    <name evidence="12" type="primary">htrE</name>
    <name evidence="12" type="ORF">NCTC10783_06188</name>
</gene>
<dbReference type="InterPro" id="IPR000015">
    <property type="entry name" value="Fimb_usher"/>
</dbReference>
<evidence type="ECO:0000256" key="6">
    <source>
        <dbReference type="ARBA" id="ARBA00022729"/>
    </source>
</evidence>
<dbReference type="InterPro" id="IPR042186">
    <property type="entry name" value="FimD_plug_dom"/>
</dbReference>
<evidence type="ECO:0000256" key="3">
    <source>
        <dbReference type="ARBA" id="ARBA00022448"/>
    </source>
</evidence>
<dbReference type="Gene3D" id="2.60.40.2070">
    <property type="match status" value="1"/>
</dbReference>
<organism evidence="12 13">
    <name type="scientific">Pseudomonas fluorescens</name>
    <dbReference type="NCBI Taxonomy" id="294"/>
    <lineage>
        <taxon>Bacteria</taxon>
        <taxon>Pseudomonadati</taxon>
        <taxon>Pseudomonadota</taxon>
        <taxon>Gammaproteobacteria</taxon>
        <taxon>Pseudomonadales</taxon>
        <taxon>Pseudomonadaceae</taxon>
        <taxon>Pseudomonas</taxon>
    </lineage>
</organism>
<name>A0A3S4PK97_PSEFL</name>
<evidence type="ECO:0000313" key="13">
    <source>
        <dbReference type="Proteomes" id="UP000278078"/>
    </source>
</evidence>
<feature type="compositionally biased region" description="Low complexity" evidence="9">
    <location>
        <begin position="73"/>
        <end position="89"/>
    </location>
</feature>
<keyword evidence="4" id="KW-1134">Transmembrane beta strand</keyword>
<protein>
    <submittedName>
        <fullName evidence="12">Usher protein</fullName>
    </submittedName>
</protein>
<keyword evidence="6" id="KW-0732">Signal</keyword>
<comment type="similarity">
    <text evidence="2">Belongs to the fimbrial export usher family.</text>
</comment>
<dbReference type="FunFam" id="2.60.40.3110:FF:000001">
    <property type="entry name" value="Putative fimbrial outer membrane usher"/>
    <property type="match status" value="1"/>
</dbReference>